<comment type="catalytic activity">
    <reaction evidence="1">
        <text>S-ubiquitinyl-[E2 ubiquitin-conjugating enzyme]-L-cysteine + [acceptor protein]-L-lysine = [E2 ubiquitin-conjugating enzyme]-L-cysteine + N(6)-ubiquitinyl-[acceptor protein]-L-lysine.</text>
        <dbReference type="EC" id="2.3.2.27"/>
    </reaction>
</comment>
<protein>
    <recommendedName>
        <fullName evidence="4">RING-type E3 ubiquitin transferase</fullName>
        <ecNumber evidence="4">2.3.2.27</ecNumber>
    </recommendedName>
</protein>
<keyword evidence="6" id="KW-0479">Metal-binding</keyword>
<evidence type="ECO:0000256" key="8">
    <source>
        <dbReference type="ARBA" id="ARBA00022786"/>
    </source>
</evidence>
<keyword evidence="8" id="KW-0833">Ubl conjugation pathway</keyword>
<dbReference type="EC" id="2.3.2.27" evidence="4"/>
<dbReference type="PANTHER" id="PTHR10315:SF111">
    <property type="entry name" value="E3 UBIQUITIN-PROTEIN LIGASE DIS1"/>
    <property type="match status" value="1"/>
</dbReference>
<keyword evidence="13" id="KW-1185">Reference proteome</keyword>
<evidence type="ECO:0000256" key="2">
    <source>
        <dbReference type="ARBA" id="ARBA00004906"/>
    </source>
</evidence>
<keyword evidence="9" id="KW-0862">Zinc</keyword>
<dbReference type="Gene3D" id="2.60.210.10">
    <property type="entry name" value="Apoptosis, Tumor Necrosis Factor Receptor Associated Protein 2, Chain A"/>
    <property type="match status" value="1"/>
</dbReference>
<name>A0ABY9BF09_VITVI</name>
<reference evidence="12 13" key="1">
    <citation type="journal article" date="2023" name="Hortic Res">
        <title>The complete reference genome for grapevine (Vitis vinifera L.) genetics and breeding.</title>
        <authorList>
            <person name="Shi X."/>
            <person name="Cao S."/>
            <person name="Wang X."/>
            <person name="Huang S."/>
            <person name="Wang Y."/>
            <person name="Liu Z."/>
            <person name="Liu W."/>
            <person name="Leng X."/>
            <person name="Peng Y."/>
            <person name="Wang N."/>
            <person name="Wang Y."/>
            <person name="Ma Z."/>
            <person name="Xu X."/>
            <person name="Zhang F."/>
            <person name="Xue H."/>
            <person name="Zhong H."/>
            <person name="Wang Y."/>
            <person name="Zhang K."/>
            <person name="Velt A."/>
            <person name="Avia K."/>
            <person name="Holtgrawe D."/>
            <person name="Grimplet J."/>
            <person name="Matus J.T."/>
            <person name="Ware D."/>
            <person name="Wu X."/>
            <person name="Wang H."/>
            <person name="Liu C."/>
            <person name="Fang Y."/>
            <person name="Rustenholz C."/>
            <person name="Cheng Z."/>
            <person name="Xiao H."/>
            <person name="Zhou Y."/>
        </authorList>
    </citation>
    <scope>NUCLEOTIDE SEQUENCE [LARGE SCALE GENOMIC DNA]</scope>
    <source>
        <strain evidence="13">cv. Pinot noir / PN40024</strain>
        <tissue evidence="12">Leaf</tissue>
    </source>
</reference>
<organism evidence="12 13">
    <name type="scientific">Vitis vinifera</name>
    <name type="common">Grape</name>
    <dbReference type="NCBI Taxonomy" id="29760"/>
    <lineage>
        <taxon>Eukaryota</taxon>
        <taxon>Viridiplantae</taxon>
        <taxon>Streptophyta</taxon>
        <taxon>Embryophyta</taxon>
        <taxon>Tracheophyta</taxon>
        <taxon>Spermatophyta</taxon>
        <taxon>Magnoliopsida</taxon>
        <taxon>eudicotyledons</taxon>
        <taxon>Gunneridae</taxon>
        <taxon>Pentapetalae</taxon>
        <taxon>rosids</taxon>
        <taxon>Vitales</taxon>
        <taxon>Vitaceae</taxon>
        <taxon>Viteae</taxon>
        <taxon>Vitis</taxon>
    </lineage>
</organism>
<gene>
    <name evidence="12" type="ORF">VitviT2T_001212</name>
</gene>
<comment type="pathway">
    <text evidence="2">Protein modification; protein ubiquitination.</text>
</comment>
<evidence type="ECO:0000256" key="9">
    <source>
        <dbReference type="ARBA" id="ARBA00022833"/>
    </source>
</evidence>
<dbReference type="Proteomes" id="UP001227230">
    <property type="component" value="Chromosome 1"/>
</dbReference>
<dbReference type="Gene3D" id="3.30.40.10">
    <property type="entry name" value="Zinc/RING finger domain, C3HC4 (zinc finger)"/>
    <property type="match status" value="1"/>
</dbReference>
<dbReference type="Pfam" id="PF21361">
    <property type="entry name" value="Sina_ZnF"/>
    <property type="match status" value="1"/>
</dbReference>
<keyword evidence="7 10" id="KW-0863">Zinc-finger</keyword>
<dbReference type="PROSITE" id="PS51081">
    <property type="entry name" value="ZF_SIAH"/>
    <property type="match status" value="1"/>
</dbReference>
<evidence type="ECO:0000313" key="13">
    <source>
        <dbReference type="Proteomes" id="UP001227230"/>
    </source>
</evidence>
<dbReference type="InterPro" id="IPR013010">
    <property type="entry name" value="Znf_SIAH"/>
</dbReference>
<sequence>MASGNTYSDDMWSKSEVIDPPQSEDMMEVSEHVNDPVHTTLKPNVTISSSVQELLEYPVCLNAMYYPIHQCSNDHTWCSRCKSRVHNRCLTCMHELGNIRCLVLERIVMSLELPCKYQSFGCLGTYPNYNKLKHESQCVYRPYYCPYAGPECTVISNIPYLVTHLKDDRKIDTHNGTSDYIAFLRFMGDDNEAKSCSYSLEVKGTGRKMIWQRVPRGIRDNHRKVPGYNYLKHV</sequence>
<dbReference type="EMBL" id="CP126648">
    <property type="protein sequence ID" value="WJZ81366.1"/>
    <property type="molecule type" value="Genomic_DNA"/>
</dbReference>
<dbReference type="InterPro" id="IPR049548">
    <property type="entry name" value="Sina-like_RING"/>
</dbReference>
<evidence type="ECO:0000256" key="6">
    <source>
        <dbReference type="ARBA" id="ARBA00022723"/>
    </source>
</evidence>
<dbReference type="InterPro" id="IPR052088">
    <property type="entry name" value="E3_ubiquitin-ligase_SINA"/>
</dbReference>
<accession>A0ABY9BF09</accession>
<evidence type="ECO:0000256" key="4">
    <source>
        <dbReference type="ARBA" id="ARBA00012483"/>
    </source>
</evidence>
<evidence type="ECO:0000256" key="5">
    <source>
        <dbReference type="ARBA" id="ARBA00022679"/>
    </source>
</evidence>
<evidence type="ECO:0000313" key="12">
    <source>
        <dbReference type="EMBL" id="WJZ81366.1"/>
    </source>
</evidence>
<evidence type="ECO:0000259" key="11">
    <source>
        <dbReference type="PROSITE" id="PS51081"/>
    </source>
</evidence>
<keyword evidence="5" id="KW-0808">Transferase</keyword>
<evidence type="ECO:0000256" key="1">
    <source>
        <dbReference type="ARBA" id="ARBA00000900"/>
    </source>
</evidence>
<evidence type="ECO:0000256" key="3">
    <source>
        <dbReference type="ARBA" id="ARBA00009119"/>
    </source>
</evidence>
<comment type="similarity">
    <text evidence="3">Belongs to the SINA (Seven in absentia) family.</text>
</comment>
<dbReference type="SUPFAM" id="SSF49599">
    <property type="entry name" value="TRAF domain-like"/>
    <property type="match status" value="1"/>
</dbReference>
<proteinExistence type="inferred from homology"/>
<feature type="domain" description="SIAH-type" evidence="11">
    <location>
        <begin position="110"/>
        <end position="170"/>
    </location>
</feature>
<evidence type="ECO:0000256" key="10">
    <source>
        <dbReference type="PROSITE-ProRule" id="PRU00455"/>
    </source>
</evidence>
<dbReference type="InterPro" id="IPR013083">
    <property type="entry name" value="Znf_RING/FYVE/PHD"/>
</dbReference>
<dbReference type="PANTHER" id="PTHR10315">
    <property type="entry name" value="E3 UBIQUITIN PROTEIN LIGASE SIAH"/>
    <property type="match status" value="1"/>
</dbReference>
<dbReference type="Pfam" id="PF21362">
    <property type="entry name" value="Sina_RING"/>
    <property type="match status" value="1"/>
</dbReference>
<dbReference type="InterPro" id="IPR008974">
    <property type="entry name" value="TRAF-like"/>
</dbReference>
<evidence type="ECO:0000256" key="7">
    <source>
        <dbReference type="ARBA" id="ARBA00022771"/>
    </source>
</evidence>